<evidence type="ECO:0000259" key="2">
    <source>
        <dbReference type="Pfam" id="PF01844"/>
    </source>
</evidence>
<dbReference type="InterPro" id="IPR003615">
    <property type="entry name" value="HNH_nuc"/>
</dbReference>
<dbReference type="EMBL" id="MH834629">
    <property type="protein sequence ID" value="AYN59154.1"/>
    <property type="molecule type" value="Genomic_DNA"/>
</dbReference>
<dbReference type="InterPro" id="IPR002711">
    <property type="entry name" value="HNH"/>
</dbReference>
<dbReference type="RefSeq" id="YP_009815686.1">
    <property type="nucleotide sequence ID" value="NC_048097.1"/>
</dbReference>
<keyword evidence="3" id="KW-0540">Nuclease</keyword>
<dbReference type="Gene3D" id="1.10.30.50">
    <property type="match status" value="1"/>
</dbReference>
<evidence type="ECO:0000256" key="1">
    <source>
        <dbReference type="SAM" id="MobiDB-lite"/>
    </source>
</evidence>
<feature type="domain" description="HNH" evidence="2">
    <location>
        <begin position="45"/>
        <end position="74"/>
    </location>
</feature>
<organism evidence="3 4">
    <name type="scientific">Arthrobacter phage Yang</name>
    <dbReference type="NCBI Taxonomy" id="2419970"/>
    <lineage>
        <taxon>Viruses</taxon>
        <taxon>Duplodnaviria</taxon>
        <taxon>Heunggongvirae</taxon>
        <taxon>Uroviricota</taxon>
        <taxon>Caudoviricetes</taxon>
        <taxon>Casidaviridae</taxon>
        <taxon>Yangvirus</taxon>
        <taxon>Yangvirus yang</taxon>
        <taxon>Arthobacter virus Yang</taxon>
    </lineage>
</organism>
<dbReference type="Proteomes" id="UP000273593">
    <property type="component" value="Segment"/>
</dbReference>
<dbReference type="GO" id="GO:0004519">
    <property type="term" value="F:endonuclease activity"/>
    <property type="evidence" value="ECO:0007669"/>
    <property type="project" value="UniProtKB-KW"/>
</dbReference>
<accession>A0A3G2KJI1</accession>
<dbReference type="GO" id="GO:0003676">
    <property type="term" value="F:nucleic acid binding"/>
    <property type="evidence" value="ECO:0007669"/>
    <property type="project" value="InterPro"/>
</dbReference>
<gene>
    <name evidence="3" type="primary">68</name>
    <name evidence="3" type="ORF">PBI_YANG_68</name>
</gene>
<evidence type="ECO:0000313" key="3">
    <source>
        <dbReference type="EMBL" id="AYN59154.1"/>
    </source>
</evidence>
<name>A0A3G2KJI1_9CAUD</name>
<keyword evidence="4" id="KW-1185">Reference proteome</keyword>
<reference evidence="4" key="1">
    <citation type="submission" date="2018-09" db="EMBL/GenBank/DDBJ databases">
        <authorList>
            <person name="Rimple P.A."/>
            <person name="Stoner T.H."/>
            <person name="Garlena R.A."/>
            <person name="Russell D.A."/>
            <person name="Pope W.H."/>
            <person name="Jacobs-Sera D."/>
            <person name="Hatfull G.F."/>
        </authorList>
    </citation>
    <scope>NUCLEOTIDE SEQUENCE [LARGE SCALE GENOMIC DNA]</scope>
</reference>
<evidence type="ECO:0000313" key="4">
    <source>
        <dbReference type="Proteomes" id="UP000273593"/>
    </source>
</evidence>
<dbReference type="GeneID" id="55006913"/>
<dbReference type="GO" id="GO:0008270">
    <property type="term" value="F:zinc ion binding"/>
    <property type="evidence" value="ECO:0007669"/>
    <property type="project" value="InterPro"/>
</dbReference>
<dbReference type="KEGG" id="vg:55006913"/>
<proteinExistence type="predicted"/>
<keyword evidence="3" id="KW-0378">Hydrolase</keyword>
<dbReference type="CDD" id="cd00085">
    <property type="entry name" value="HNHc"/>
    <property type="match status" value="1"/>
</dbReference>
<sequence length="102" mass="11997">MAWDTSDRKSRLPADWTTRRVRVLRRDSYKCQARDSRGIKCGEWANQVDHIEPGDDHDYDNLQALCRWHHDRKSSAEGAAARRPRPRQRREPEPHPGMVRPA</sequence>
<feature type="region of interest" description="Disordered" evidence="1">
    <location>
        <begin position="71"/>
        <end position="102"/>
    </location>
</feature>
<keyword evidence="3" id="KW-0255">Endonuclease</keyword>
<dbReference type="Pfam" id="PF01844">
    <property type="entry name" value="HNH"/>
    <property type="match status" value="1"/>
</dbReference>
<protein>
    <submittedName>
        <fullName evidence="3">HNH endonuclease</fullName>
    </submittedName>
</protein>